<organism evidence="1 2">
    <name type="scientific">Leucobacter soli</name>
    <dbReference type="NCBI Taxonomy" id="2812850"/>
    <lineage>
        <taxon>Bacteria</taxon>
        <taxon>Bacillati</taxon>
        <taxon>Actinomycetota</taxon>
        <taxon>Actinomycetes</taxon>
        <taxon>Micrococcales</taxon>
        <taxon>Microbacteriaceae</taxon>
        <taxon>Leucobacter</taxon>
    </lineage>
</organism>
<name>A0A916JW51_9MICO</name>
<evidence type="ECO:0000313" key="2">
    <source>
        <dbReference type="Proteomes" id="UP000693892"/>
    </source>
</evidence>
<dbReference type="EMBL" id="CAJVAP010000011">
    <property type="protein sequence ID" value="CAG7609694.1"/>
    <property type="molecule type" value="Genomic_DNA"/>
</dbReference>
<reference evidence="1" key="1">
    <citation type="submission" date="2021-06" db="EMBL/GenBank/DDBJ databases">
        <authorList>
            <person name="Criscuolo A."/>
        </authorList>
    </citation>
    <scope>NUCLEOTIDE SEQUENCE</scope>
    <source>
        <strain evidence="1">CIP111803</strain>
    </source>
</reference>
<dbReference type="RefSeq" id="WP_218114844.1">
    <property type="nucleotide sequence ID" value="NZ_CAJVAP010000011.1"/>
</dbReference>
<dbReference type="Proteomes" id="UP000693892">
    <property type="component" value="Unassembled WGS sequence"/>
</dbReference>
<accession>A0A916JW51</accession>
<dbReference type="InterPro" id="IPR019660">
    <property type="entry name" value="Put_sensory_transdc_reg_YbjN"/>
</dbReference>
<protein>
    <recommendedName>
        <fullName evidence="3">Sensory transduction regulator</fullName>
    </recommendedName>
</protein>
<proteinExistence type="predicted"/>
<comment type="caution">
    <text evidence="1">The sequence shown here is derived from an EMBL/GenBank/DDBJ whole genome shotgun (WGS) entry which is preliminary data.</text>
</comment>
<dbReference type="Pfam" id="PF10722">
    <property type="entry name" value="YbjN"/>
    <property type="match status" value="1"/>
</dbReference>
<gene>
    <name evidence="1" type="ORF">LEUCIP111803_01233</name>
</gene>
<evidence type="ECO:0000313" key="1">
    <source>
        <dbReference type="EMBL" id="CAG7609694.1"/>
    </source>
</evidence>
<keyword evidence="2" id="KW-1185">Reference proteome</keyword>
<sequence>MEFFMQDGVPVLAGTGGLAPLSKDRIKAALEREGWSYGVDGDGDIGGDWELATFFFFATGESDELLCIRGTWRGELELADFTRAVELCNTWNAEQIWPKAYTRFDDDGALHILTEHNVDYEQGITDGQLTQQLVCAVSTSIAFFEQVNEIFPEVWQRFRPEE</sequence>
<dbReference type="AlphaFoldDB" id="A0A916JW51"/>
<evidence type="ECO:0008006" key="3">
    <source>
        <dbReference type="Google" id="ProtNLM"/>
    </source>
</evidence>
<dbReference type="CDD" id="cd17511">
    <property type="entry name" value="YbjN_AmyR-like"/>
    <property type="match status" value="1"/>
</dbReference>